<gene>
    <name evidence="7" type="ORF">CLV81_3232</name>
</gene>
<keyword evidence="4 5" id="KW-0472">Membrane</keyword>
<evidence type="ECO:0000259" key="6">
    <source>
        <dbReference type="PROSITE" id="PS50850"/>
    </source>
</evidence>
<dbReference type="Pfam" id="PF07690">
    <property type="entry name" value="MFS_1"/>
    <property type="match status" value="1"/>
</dbReference>
<evidence type="ECO:0000313" key="8">
    <source>
        <dbReference type="Proteomes" id="UP000237640"/>
    </source>
</evidence>
<feature type="transmembrane region" description="Helical" evidence="5">
    <location>
        <begin position="340"/>
        <end position="360"/>
    </location>
</feature>
<dbReference type="SUPFAM" id="SSF103473">
    <property type="entry name" value="MFS general substrate transporter"/>
    <property type="match status" value="1"/>
</dbReference>
<dbReference type="InterPro" id="IPR020846">
    <property type="entry name" value="MFS_dom"/>
</dbReference>
<dbReference type="InterPro" id="IPR004896">
    <property type="entry name" value="PucC-rel"/>
</dbReference>
<feature type="transmembrane region" description="Helical" evidence="5">
    <location>
        <begin position="51"/>
        <end position="73"/>
    </location>
</feature>
<proteinExistence type="predicted"/>
<dbReference type="GO" id="GO:0022857">
    <property type="term" value="F:transmembrane transporter activity"/>
    <property type="evidence" value="ECO:0007669"/>
    <property type="project" value="InterPro"/>
</dbReference>
<keyword evidence="2 5" id="KW-0812">Transmembrane</keyword>
<dbReference type="PRINTS" id="PR01035">
    <property type="entry name" value="TCRTETA"/>
</dbReference>
<comment type="subcellular location">
    <subcellularLocation>
        <location evidence="1">Membrane</location>
        <topology evidence="1">Multi-pass membrane protein</topology>
    </subcellularLocation>
</comment>
<feature type="transmembrane region" description="Helical" evidence="5">
    <location>
        <begin position="306"/>
        <end position="328"/>
    </location>
</feature>
<sequence>MSMPSELVKKPDRTKMYTSRFIRVCLASMFFSASFNMLIPELPAFLTELGGAQYIGLIISLFTLTAGISRPFSGKLTDTIGRRPVMIFGAMVCVVCGALYSFTVSVFSFLLLRLFHGFSTGFTPTATSTYVSDIVPDARLGEAMGIQGIAFSTGLALGPALGSLIKLYFSYQVLFFSSSLLAFIAILLMIGLKETLTEKSDFGFRSLKITKNEILAKEAIPAGIITLLAYVSFGVVLTLIPDWSGYLGLNNKGSFFIVFTMSSLLVRMVAGTFSDRYGRVPVMFTGVILLAISTFLIGYLTSKLGFLFAAGLYGLAMGIVSPAINAWTIDLSKPSRKGRAIATMYIALEVGIGLGAFISGGYYQGITFRIPWVMYCCSLVSILALTYLIYWTYFQKKDS</sequence>
<evidence type="ECO:0000256" key="4">
    <source>
        <dbReference type="ARBA" id="ARBA00023136"/>
    </source>
</evidence>
<dbReference type="Pfam" id="PF03209">
    <property type="entry name" value="PUCC"/>
    <property type="match status" value="1"/>
</dbReference>
<feature type="transmembrane region" description="Helical" evidence="5">
    <location>
        <begin position="169"/>
        <end position="192"/>
    </location>
</feature>
<feature type="transmembrane region" description="Helical" evidence="5">
    <location>
        <begin position="21"/>
        <end position="39"/>
    </location>
</feature>
<dbReference type="Gene3D" id="1.20.1250.20">
    <property type="entry name" value="MFS general substrate transporter like domains"/>
    <property type="match status" value="2"/>
</dbReference>
<dbReference type="EMBL" id="PVYX01000002">
    <property type="protein sequence ID" value="PRX54828.1"/>
    <property type="molecule type" value="Genomic_DNA"/>
</dbReference>
<dbReference type="Proteomes" id="UP000237640">
    <property type="component" value="Unassembled WGS sequence"/>
</dbReference>
<protein>
    <submittedName>
        <fullName evidence="7">Putative MFS family arabinose efflux permease</fullName>
    </submittedName>
</protein>
<dbReference type="GO" id="GO:0016020">
    <property type="term" value="C:membrane"/>
    <property type="evidence" value="ECO:0007669"/>
    <property type="project" value="UniProtKB-SubCell"/>
</dbReference>
<dbReference type="PROSITE" id="PS50850">
    <property type="entry name" value="MFS"/>
    <property type="match status" value="1"/>
</dbReference>
<feature type="transmembrane region" description="Helical" evidence="5">
    <location>
        <begin position="219"/>
        <end position="241"/>
    </location>
</feature>
<name>A0A2T0MBE9_9FLAO</name>
<feature type="transmembrane region" description="Helical" evidence="5">
    <location>
        <begin position="85"/>
        <end position="112"/>
    </location>
</feature>
<dbReference type="PANTHER" id="PTHR23531:SF1">
    <property type="entry name" value="QUINOLENE RESISTANCE PROTEIN NORA"/>
    <property type="match status" value="1"/>
</dbReference>
<reference evidence="7 8" key="1">
    <citation type="submission" date="2018-03" db="EMBL/GenBank/DDBJ databases">
        <title>Genomic Encyclopedia of Archaeal and Bacterial Type Strains, Phase II (KMG-II): from individual species to whole genera.</title>
        <authorList>
            <person name="Goeker M."/>
        </authorList>
    </citation>
    <scope>NUCLEOTIDE SEQUENCE [LARGE SCALE GENOMIC DNA]</scope>
    <source>
        <strain evidence="7 8">DSM 25027</strain>
    </source>
</reference>
<evidence type="ECO:0000313" key="7">
    <source>
        <dbReference type="EMBL" id="PRX54828.1"/>
    </source>
</evidence>
<organism evidence="7 8">
    <name type="scientific">Flagellimonas meridianipacifica</name>
    <dbReference type="NCBI Taxonomy" id="1080225"/>
    <lineage>
        <taxon>Bacteria</taxon>
        <taxon>Pseudomonadati</taxon>
        <taxon>Bacteroidota</taxon>
        <taxon>Flavobacteriia</taxon>
        <taxon>Flavobacteriales</taxon>
        <taxon>Flavobacteriaceae</taxon>
        <taxon>Flagellimonas</taxon>
    </lineage>
</organism>
<feature type="transmembrane region" description="Helical" evidence="5">
    <location>
        <begin position="282"/>
        <end position="300"/>
    </location>
</feature>
<dbReference type="InterPro" id="IPR001958">
    <property type="entry name" value="Tet-R_TetA/multi-R_MdtG-like"/>
</dbReference>
<dbReference type="InterPro" id="IPR036259">
    <property type="entry name" value="MFS_trans_sf"/>
</dbReference>
<dbReference type="CDD" id="cd17489">
    <property type="entry name" value="MFS_YfcJ_like"/>
    <property type="match status" value="1"/>
</dbReference>
<dbReference type="PANTHER" id="PTHR23531">
    <property type="entry name" value="QUINOLENE RESISTANCE PROTEIN NORA"/>
    <property type="match status" value="1"/>
</dbReference>
<keyword evidence="3 5" id="KW-1133">Transmembrane helix</keyword>
<evidence type="ECO:0000256" key="3">
    <source>
        <dbReference type="ARBA" id="ARBA00022989"/>
    </source>
</evidence>
<dbReference type="InterPro" id="IPR052714">
    <property type="entry name" value="MFS_Exporter"/>
</dbReference>
<dbReference type="AlphaFoldDB" id="A0A2T0MBE9"/>
<evidence type="ECO:0000256" key="2">
    <source>
        <dbReference type="ARBA" id="ARBA00022692"/>
    </source>
</evidence>
<accession>A0A2T0MBE9</accession>
<feature type="transmembrane region" description="Helical" evidence="5">
    <location>
        <begin position="372"/>
        <end position="393"/>
    </location>
</feature>
<keyword evidence="8" id="KW-1185">Reference proteome</keyword>
<comment type="caution">
    <text evidence="7">The sequence shown here is derived from an EMBL/GenBank/DDBJ whole genome shotgun (WGS) entry which is preliminary data.</text>
</comment>
<feature type="transmembrane region" description="Helical" evidence="5">
    <location>
        <begin position="253"/>
        <end position="270"/>
    </location>
</feature>
<feature type="domain" description="Major facilitator superfamily (MFS) profile" evidence="6">
    <location>
        <begin position="20"/>
        <end position="396"/>
    </location>
</feature>
<evidence type="ECO:0000256" key="5">
    <source>
        <dbReference type="SAM" id="Phobius"/>
    </source>
</evidence>
<evidence type="ECO:0000256" key="1">
    <source>
        <dbReference type="ARBA" id="ARBA00004141"/>
    </source>
</evidence>
<dbReference type="InterPro" id="IPR011701">
    <property type="entry name" value="MFS"/>
</dbReference>